<proteinExistence type="predicted"/>
<organism evidence="2">
    <name type="scientific">Pithovirus LCPAC001</name>
    <dbReference type="NCBI Taxonomy" id="2506585"/>
    <lineage>
        <taxon>Viruses</taxon>
        <taxon>Pithoviruses</taxon>
    </lineage>
</organism>
<accession>A0A481Z219</accession>
<dbReference type="EMBL" id="MK500438">
    <property type="protein sequence ID" value="QBK89713.1"/>
    <property type="molecule type" value="Genomic_DNA"/>
</dbReference>
<gene>
    <name evidence="2" type="ORF">LCPAC001_02280</name>
</gene>
<sequence length="196" mass="23092">MERNYVVNDGIREVKNANSVTVREYRDEKKIQLPYHIHSGKIVPNLYYPNDHRAVARSKESGENPCKYLLPRTGWVKGLREERKKKQDEIQRLNNEKKQKEEDEKVITVNLMDLNDEEIDLNVYEVEMDKNDLKEFQEFQRIKKKVKEMNKELQDDVNDLKNDFDEYGSNLKVSSSESVVNSINMSVIVEEVIIGN</sequence>
<evidence type="ECO:0000313" key="2">
    <source>
        <dbReference type="EMBL" id="QBK89713.1"/>
    </source>
</evidence>
<keyword evidence="1" id="KW-0175">Coiled coil</keyword>
<feature type="coiled-coil region" evidence="1">
    <location>
        <begin position="76"/>
        <end position="110"/>
    </location>
</feature>
<reference evidence="2" key="1">
    <citation type="journal article" date="2019" name="MBio">
        <title>Virus Genomes from Deep Sea Sediments Expand the Ocean Megavirome and Support Independent Origins of Viral Gigantism.</title>
        <authorList>
            <person name="Backstrom D."/>
            <person name="Yutin N."/>
            <person name="Jorgensen S.L."/>
            <person name="Dharamshi J."/>
            <person name="Homa F."/>
            <person name="Zaremba-Niedwiedzka K."/>
            <person name="Spang A."/>
            <person name="Wolf Y.I."/>
            <person name="Koonin E.V."/>
            <person name="Ettema T.J."/>
        </authorList>
    </citation>
    <scope>NUCLEOTIDE SEQUENCE</scope>
</reference>
<protein>
    <submittedName>
        <fullName evidence="2">Uncharacterized protein</fullName>
    </submittedName>
</protein>
<evidence type="ECO:0000256" key="1">
    <source>
        <dbReference type="SAM" id="Coils"/>
    </source>
</evidence>
<feature type="coiled-coil region" evidence="1">
    <location>
        <begin position="136"/>
        <end position="170"/>
    </location>
</feature>
<name>A0A481Z219_9VIRU</name>